<feature type="compositionally biased region" description="Low complexity" evidence="1">
    <location>
        <begin position="763"/>
        <end position="777"/>
    </location>
</feature>
<dbReference type="SUPFAM" id="SSF103647">
    <property type="entry name" value="TSP type-3 repeat"/>
    <property type="match status" value="2"/>
</dbReference>
<dbReference type="Gene3D" id="4.10.1080.10">
    <property type="entry name" value="TSP type-3 repeat"/>
    <property type="match status" value="2"/>
</dbReference>
<dbReference type="CDD" id="cd15482">
    <property type="entry name" value="Sialidase_non-viral"/>
    <property type="match status" value="1"/>
</dbReference>
<feature type="region of interest" description="Disordered" evidence="1">
    <location>
        <begin position="606"/>
        <end position="724"/>
    </location>
</feature>
<evidence type="ECO:0000313" key="3">
    <source>
        <dbReference type="EMBL" id="ADD93006.1"/>
    </source>
</evidence>
<dbReference type="Pfam" id="PF01833">
    <property type="entry name" value="TIG"/>
    <property type="match status" value="1"/>
</dbReference>
<organism evidence="3">
    <name type="scientific">uncultured archaeon MedDCM-OCT-S04-C163</name>
    <dbReference type="NCBI Taxonomy" id="743086"/>
    <lineage>
        <taxon>Archaea</taxon>
        <taxon>environmental samples</taxon>
    </lineage>
</organism>
<feature type="compositionally biased region" description="Acidic residues" evidence="1">
    <location>
        <begin position="753"/>
        <end position="762"/>
    </location>
</feature>
<dbReference type="PANTHER" id="PTHR10199">
    <property type="entry name" value="THROMBOSPONDIN"/>
    <property type="match status" value="1"/>
</dbReference>
<proteinExistence type="predicted"/>
<protein>
    <recommendedName>
        <fullName evidence="2">IPT/TIG domain-containing protein</fullName>
    </recommendedName>
</protein>
<dbReference type="InterPro" id="IPR002909">
    <property type="entry name" value="IPT_dom"/>
</dbReference>
<accession>D6PBA5</accession>
<name>D6PBA5_9ARCH</name>
<feature type="region of interest" description="Disordered" evidence="1">
    <location>
        <begin position="493"/>
        <end position="519"/>
    </location>
</feature>
<evidence type="ECO:0000256" key="1">
    <source>
        <dbReference type="SAM" id="MobiDB-lite"/>
    </source>
</evidence>
<dbReference type="EMBL" id="GU942960">
    <property type="protein sequence ID" value="ADD93006.1"/>
    <property type="molecule type" value="Genomic_DNA"/>
</dbReference>
<dbReference type="InterPro" id="IPR013783">
    <property type="entry name" value="Ig-like_fold"/>
</dbReference>
<dbReference type="SUPFAM" id="SSF89372">
    <property type="entry name" value="Fucose-specific lectin"/>
    <property type="match status" value="1"/>
</dbReference>
<dbReference type="PANTHER" id="PTHR10199:SF100">
    <property type="entry name" value="THROMBOSPONDIN, ISOFORM A"/>
    <property type="match status" value="1"/>
</dbReference>
<dbReference type="CDD" id="cd00102">
    <property type="entry name" value="IPT"/>
    <property type="match status" value="1"/>
</dbReference>
<feature type="domain" description="IPT/TIG" evidence="2">
    <location>
        <begin position="41"/>
        <end position="74"/>
    </location>
</feature>
<evidence type="ECO:0000259" key="2">
    <source>
        <dbReference type="Pfam" id="PF01833"/>
    </source>
</evidence>
<dbReference type="Gene3D" id="2.60.40.10">
    <property type="entry name" value="Immunoglobulins"/>
    <property type="match status" value="1"/>
</dbReference>
<reference evidence="3" key="1">
    <citation type="journal article" date="2010" name="ISME J.">
        <title>Metagenome of the Mediterranean deep chlorophyll maximum studied by direct and fosmid library 454 pyrosequencing.</title>
        <authorList>
            <person name="Ghai R."/>
            <person name="Martin-Cuadrado A.B."/>
            <person name="Molto A.G."/>
            <person name="Heredia I.G."/>
            <person name="Cabrera R."/>
            <person name="Martin J."/>
            <person name="Verdu M."/>
            <person name="Deschamps P."/>
            <person name="Moreira D."/>
            <person name="Lopez-Garcia P."/>
            <person name="Mira A."/>
            <person name="Rodriguez-Valera F."/>
        </authorList>
    </citation>
    <scope>NUCLEOTIDE SEQUENCE</scope>
</reference>
<dbReference type="InterPro" id="IPR028974">
    <property type="entry name" value="TSP_type-3_rpt"/>
</dbReference>
<dbReference type="AlphaFoldDB" id="D6PBA5"/>
<feature type="region of interest" description="Disordered" evidence="1">
    <location>
        <begin position="745"/>
        <end position="781"/>
    </location>
</feature>
<dbReference type="GO" id="GO:0005509">
    <property type="term" value="F:calcium ion binding"/>
    <property type="evidence" value="ECO:0007669"/>
    <property type="project" value="InterPro"/>
</dbReference>
<dbReference type="Gene3D" id="2.120.10.70">
    <property type="entry name" value="Fucose-specific lectin"/>
    <property type="match status" value="1"/>
</dbReference>
<sequence>MRTWLVVAVLISVMASPMLTKTPLLEELEDNLQFSIPIQATISPSSGWTTGGEEITITGTGFLDMAWKNLTSDGNAYTWTTTTANYVYYSGYDPSIGVDSNGTVHIVYSNMDSDDFWHSSYDGSIWAHAKIRDCDSCRKADLVIDSNDNIHIAYYHSISGTGYLLYSMYDGTSWTNNWSKSGVENDQVSIALDANNRPHISYSRDGYICNAALLSYYDGSSWSTVTLDDTTTYIGCDSSIAIDSNGFVHVAYRHHGNMDMKIASNISGSWQRYTVDNGAGVGYHSAMAVDSSDELHLVYASNSAGNTAYFADGASGSAWTVSNQGTSRDTFSMYIDQFDIVHISEYNGDSNLGYSMVAPGSSRQSMTIDSVGNVGYGNDIVVDDNNMVHVAYYDSSNKNLKYANRSTGMSLTQEITVQFGNYGYVTGQVVNDTTIVVNTPMAGTVAETVDVSLWDIDGIEYVLDSSFSYISPDDLDSDGIINANDDCPNIAGTSTQDLNGCPDDDSDGYSNSGDVFPNEPSQWNDTDGDGCGDRSALLGGSNADAFPLDSTQCLDLDADGYGDNQTGFQPDACITTWGNSTKGRFGCLDDDGDGWANLDDIFPLDASEHNDSDGDGVGDNSDWAPNDATEIQDSDGDGVGDNSDDFRNDASETVDSDGDGVGDNSDAFPNNAGETTDSDGDGVGDNSDAFPNDSNESVDTDGDGVGDNFDAFPNDANETLDSDGDGIGDINDLCTNTMQNNSVDGDGCSLQQLDDDANETDDTQSNQTNATDNTNQTEVPIDADGDGVSDLEDNCPGTSPNTTVDAFGCAIVESQNEEEEPTSAFESFFSGDSDPVTTTVGIGAILLALFTLLQTNAVAAVLPDAFRWVQVLRKNSKLTKEERNELTYLQSLVQAYHSNPEELAEELVNLKGDITARFTNNQIKKETREKLLILIEELQSSTPNELYQIAHNEAYFGLSEVIDTGDRTKLLDEKVAMTAMAVEHEHSEAPSAYSLGELDDKGTYWIEWPADSGTWYYRYSPEQDWSEFES</sequence>